<name>A0A143PWW9_LUTPR</name>
<dbReference type="EMBL" id="CP015136">
    <property type="protein sequence ID" value="AMY12673.1"/>
    <property type="molecule type" value="Genomic_DNA"/>
</dbReference>
<dbReference type="PRINTS" id="PR01270">
    <property type="entry name" value="HDASUPER"/>
</dbReference>
<evidence type="ECO:0000256" key="1">
    <source>
        <dbReference type="ARBA" id="ARBA00005947"/>
    </source>
</evidence>
<dbReference type="Proteomes" id="UP000076079">
    <property type="component" value="Chromosome"/>
</dbReference>
<dbReference type="KEGG" id="abac:LuPra_05954"/>
<dbReference type="PANTHER" id="PTHR10625">
    <property type="entry name" value="HISTONE DEACETYLASE HDAC1-RELATED"/>
    <property type="match status" value="1"/>
</dbReference>
<dbReference type="AlphaFoldDB" id="A0A143PWW9"/>
<dbReference type="Pfam" id="PF00850">
    <property type="entry name" value="Hist_deacetyl"/>
    <property type="match status" value="1"/>
</dbReference>
<feature type="region of interest" description="Disordered" evidence="3">
    <location>
        <begin position="298"/>
        <end position="327"/>
    </location>
</feature>
<gene>
    <name evidence="5" type="primary">acuC</name>
    <name evidence="5" type="ORF">LuPra_05954</name>
</gene>
<dbReference type="CDD" id="cd09993">
    <property type="entry name" value="HDAC_classIV"/>
    <property type="match status" value="1"/>
</dbReference>
<dbReference type="InterPro" id="IPR037138">
    <property type="entry name" value="His_deacetylse_dom_sf"/>
</dbReference>
<reference evidence="5 6" key="1">
    <citation type="journal article" date="2016" name="Genome Announc.">
        <title>First Complete Genome Sequence of a Subdivision 6 Acidobacterium Strain.</title>
        <authorList>
            <person name="Huang S."/>
            <person name="Vieira S."/>
            <person name="Bunk B."/>
            <person name="Riedel T."/>
            <person name="Sproer C."/>
            <person name="Overmann J."/>
        </authorList>
    </citation>
    <scope>NUCLEOTIDE SEQUENCE [LARGE SCALE GENOMIC DNA]</scope>
    <source>
        <strain evidence="6">DSM 100886 HEG_-6_39</strain>
    </source>
</reference>
<dbReference type="GO" id="GO:0004407">
    <property type="term" value="F:histone deacetylase activity"/>
    <property type="evidence" value="ECO:0007669"/>
    <property type="project" value="InterPro"/>
</dbReference>
<evidence type="ECO:0000313" key="5">
    <source>
        <dbReference type="EMBL" id="AMY12673.1"/>
    </source>
</evidence>
<sequence length="327" mass="35771">MQAFYCDHFVLPLPEGHRFPMDKYARLRARVVDNGILPLEQLHEPHAAPWTDLMRVHTPDYVARVRDGGLTREEQRRIGFPWSVQMVERSRRSVGGTIDAARAALQDGVSANLAGGTHHAFRDRGEGYCIFNDVAVAATTMIETGRVRQVAVIDLDVHQGNGTAAIFEHDPRVFTCSLHGAANFPFHKERSDLDVPLPDGTGDGEYMAHLAAALDVVLAIGPDLVFYVAGADPYEGDRLGRMRLTEMGLRQRDAIVFGRCRAERVPVAVTMAGGYAPDVDAIARIHAGTIEEAAQSAQRWGGAIPCRPGPWPSDASVPRQSAAGHRR</sequence>
<evidence type="ECO:0000256" key="3">
    <source>
        <dbReference type="SAM" id="MobiDB-lite"/>
    </source>
</evidence>
<dbReference type="InterPro" id="IPR044150">
    <property type="entry name" value="HDAC_classIV"/>
</dbReference>
<proteinExistence type="inferred from homology"/>
<dbReference type="GO" id="GO:0040029">
    <property type="term" value="P:epigenetic regulation of gene expression"/>
    <property type="evidence" value="ECO:0007669"/>
    <property type="project" value="TreeGrafter"/>
</dbReference>
<dbReference type="STRING" id="1855912.LuPra_05954"/>
<feature type="domain" description="Histone deacetylase" evidence="4">
    <location>
        <begin position="17"/>
        <end position="279"/>
    </location>
</feature>
<accession>A0A143PWW9</accession>
<dbReference type="InterPro" id="IPR000286">
    <property type="entry name" value="HDACs"/>
</dbReference>
<evidence type="ECO:0000259" key="4">
    <source>
        <dbReference type="Pfam" id="PF00850"/>
    </source>
</evidence>
<dbReference type="OrthoDB" id="9808367at2"/>
<dbReference type="PANTHER" id="PTHR10625:SF19">
    <property type="entry name" value="HISTONE DEACETYLASE 12"/>
    <property type="match status" value="1"/>
</dbReference>
<keyword evidence="2" id="KW-0378">Hydrolase</keyword>
<reference evidence="6" key="2">
    <citation type="submission" date="2016-04" db="EMBL/GenBank/DDBJ databases">
        <title>First Complete Genome Sequence of a Subdivision 6 Acidobacterium.</title>
        <authorList>
            <person name="Huang S."/>
            <person name="Vieira S."/>
            <person name="Bunk B."/>
            <person name="Riedel T."/>
            <person name="Sproeer C."/>
            <person name="Overmann J."/>
        </authorList>
    </citation>
    <scope>NUCLEOTIDE SEQUENCE [LARGE SCALE GENOMIC DNA]</scope>
    <source>
        <strain evidence="6">DSM 100886 HEG_-6_39</strain>
    </source>
</reference>
<evidence type="ECO:0000313" key="6">
    <source>
        <dbReference type="Proteomes" id="UP000076079"/>
    </source>
</evidence>
<organism evidence="5 6">
    <name type="scientific">Luteitalea pratensis</name>
    <dbReference type="NCBI Taxonomy" id="1855912"/>
    <lineage>
        <taxon>Bacteria</taxon>
        <taxon>Pseudomonadati</taxon>
        <taxon>Acidobacteriota</taxon>
        <taxon>Vicinamibacteria</taxon>
        <taxon>Vicinamibacterales</taxon>
        <taxon>Vicinamibacteraceae</taxon>
        <taxon>Luteitalea</taxon>
    </lineage>
</organism>
<dbReference type="InterPro" id="IPR023696">
    <property type="entry name" value="Ureohydrolase_dom_sf"/>
</dbReference>
<evidence type="ECO:0000256" key="2">
    <source>
        <dbReference type="ARBA" id="ARBA00022801"/>
    </source>
</evidence>
<comment type="similarity">
    <text evidence="1">Belongs to the histone deacetylase family.</text>
</comment>
<dbReference type="InterPro" id="IPR023801">
    <property type="entry name" value="His_deacetylse_dom"/>
</dbReference>
<dbReference type="GO" id="GO:0016787">
    <property type="term" value="F:hydrolase activity"/>
    <property type="evidence" value="ECO:0007669"/>
    <property type="project" value="UniProtKB-KW"/>
</dbReference>
<dbReference type="PATRIC" id="fig|1813736.3.peg.6258"/>
<keyword evidence="6" id="KW-1185">Reference proteome</keyword>
<dbReference type="Gene3D" id="3.40.800.20">
    <property type="entry name" value="Histone deacetylase domain"/>
    <property type="match status" value="1"/>
</dbReference>
<protein>
    <submittedName>
        <fullName evidence="5">Acetoin utilization protein AcuC</fullName>
    </submittedName>
</protein>
<dbReference type="SUPFAM" id="SSF52768">
    <property type="entry name" value="Arginase/deacetylase"/>
    <property type="match status" value="1"/>
</dbReference>
<dbReference type="RefSeq" id="WP_110174110.1">
    <property type="nucleotide sequence ID" value="NZ_CP015136.1"/>
</dbReference>